<sequence>MHNFQPKTLFLGKNTIYLPSCHSTNDIAAEIIQTKRVFDGTIVITSDQTAGRGQRGNTWETLPNQNITVSMILKPDFLAIAQQFTLNIAVSLGIYEFLCKYLSDGLTVKWPNDIYVGNRKMGGVLIENTLSGSRLAYSVVGIGLNINQLSFANDRAISLRLASQKTEDYVIEKLIEQLCECIEKYYLQLKNGHTQTQKKKYLERVFRFGEWHQYEQNGERFLGKIIDVAEMGHLIMQVGEEVKKFDFKEVSFVIE</sequence>
<name>A0A916Z2Z9_9BACT</name>
<dbReference type="InterPro" id="IPR004143">
    <property type="entry name" value="BPL_LPL_catalytic"/>
</dbReference>
<dbReference type="PANTHER" id="PTHR12835">
    <property type="entry name" value="BIOTIN PROTEIN LIGASE"/>
    <property type="match status" value="1"/>
</dbReference>
<dbReference type="Pfam" id="PF03099">
    <property type="entry name" value="BPL_LplA_LipB"/>
    <property type="match status" value="1"/>
</dbReference>
<evidence type="ECO:0000259" key="2">
    <source>
        <dbReference type="PROSITE" id="PS51733"/>
    </source>
</evidence>
<organism evidence="3 4">
    <name type="scientific">Emticicia aquatilis</name>
    <dbReference type="NCBI Taxonomy" id="1537369"/>
    <lineage>
        <taxon>Bacteria</taxon>
        <taxon>Pseudomonadati</taxon>
        <taxon>Bacteroidota</taxon>
        <taxon>Cytophagia</taxon>
        <taxon>Cytophagales</taxon>
        <taxon>Leadbetterellaceae</taxon>
        <taxon>Emticicia</taxon>
    </lineage>
</organism>
<evidence type="ECO:0000313" key="4">
    <source>
        <dbReference type="Proteomes" id="UP000609064"/>
    </source>
</evidence>
<reference evidence="3" key="1">
    <citation type="journal article" date="2014" name="Int. J. Syst. Evol. Microbiol.">
        <title>Complete genome sequence of Corynebacterium casei LMG S-19264T (=DSM 44701T), isolated from a smear-ripened cheese.</title>
        <authorList>
            <consortium name="US DOE Joint Genome Institute (JGI-PGF)"/>
            <person name="Walter F."/>
            <person name="Albersmeier A."/>
            <person name="Kalinowski J."/>
            <person name="Ruckert C."/>
        </authorList>
    </citation>
    <scope>NUCLEOTIDE SEQUENCE</scope>
    <source>
        <strain evidence="3">CGMCC 1.15958</strain>
    </source>
</reference>
<feature type="domain" description="BPL/LPL catalytic" evidence="2">
    <location>
        <begin position="10"/>
        <end position="190"/>
    </location>
</feature>
<keyword evidence="4" id="KW-1185">Reference proteome</keyword>
<gene>
    <name evidence="3" type="ORF">GCM10011514_42100</name>
</gene>
<dbReference type="AlphaFoldDB" id="A0A916Z2Z9"/>
<dbReference type="RefSeq" id="WP_188769111.1">
    <property type="nucleotide sequence ID" value="NZ_BMKK01000010.1"/>
</dbReference>
<protein>
    <submittedName>
        <fullName evidence="3">Biotin--[acetyl-CoA-carboxylase] ligase</fullName>
    </submittedName>
</protein>
<dbReference type="NCBIfam" id="TIGR00121">
    <property type="entry name" value="birA_ligase"/>
    <property type="match status" value="1"/>
</dbReference>
<dbReference type="InterPro" id="IPR004408">
    <property type="entry name" value="Biotin_CoA_COase_ligase"/>
</dbReference>
<dbReference type="GO" id="GO:0005737">
    <property type="term" value="C:cytoplasm"/>
    <property type="evidence" value="ECO:0007669"/>
    <property type="project" value="TreeGrafter"/>
</dbReference>
<dbReference type="PANTHER" id="PTHR12835:SF5">
    <property type="entry name" value="BIOTIN--PROTEIN LIGASE"/>
    <property type="match status" value="1"/>
</dbReference>
<comment type="caution">
    <text evidence="3">The sequence shown here is derived from an EMBL/GenBank/DDBJ whole genome shotgun (WGS) entry which is preliminary data.</text>
</comment>
<dbReference type="Proteomes" id="UP000609064">
    <property type="component" value="Unassembled WGS sequence"/>
</dbReference>
<evidence type="ECO:0000313" key="3">
    <source>
        <dbReference type="EMBL" id="GGD73588.1"/>
    </source>
</evidence>
<dbReference type="CDD" id="cd16442">
    <property type="entry name" value="BPL"/>
    <property type="match status" value="1"/>
</dbReference>
<evidence type="ECO:0000256" key="1">
    <source>
        <dbReference type="ARBA" id="ARBA00022598"/>
    </source>
</evidence>
<dbReference type="GO" id="GO:0004077">
    <property type="term" value="F:biotin--[biotin carboxyl-carrier protein] ligase activity"/>
    <property type="evidence" value="ECO:0007669"/>
    <property type="project" value="InterPro"/>
</dbReference>
<proteinExistence type="predicted"/>
<dbReference type="Gene3D" id="3.30.930.10">
    <property type="entry name" value="Bira Bifunctional Protein, Domain 2"/>
    <property type="match status" value="1"/>
</dbReference>
<dbReference type="SUPFAM" id="SSF55681">
    <property type="entry name" value="Class II aaRS and biotin synthetases"/>
    <property type="match status" value="1"/>
</dbReference>
<dbReference type="PROSITE" id="PS51733">
    <property type="entry name" value="BPL_LPL_CATALYTIC"/>
    <property type="match status" value="1"/>
</dbReference>
<reference evidence="3" key="2">
    <citation type="submission" date="2020-09" db="EMBL/GenBank/DDBJ databases">
        <authorList>
            <person name="Sun Q."/>
            <person name="Zhou Y."/>
        </authorList>
    </citation>
    <scope>NUCLEOTIDE SEQUENCE</scope>
    <source>
        <strain evidence="3">CGMCC 1.15958</strain>
    </source>
</reference>
<dbReference type="InterPro" id="IPR045864">
    <property type="entry name" value="aa-tRNA-synth_II/BPL/LPL"/>
</dbReference>
<dbReference type="EMBL" id="BMKK01000010">
    <property type="protein sequence ID" value="GGD73588.1"/>
    <property type="molecule type" value="Genomic_DNA"/>
</dbReference>
<keyword evidence="1 3" id="KW-0436">Ligase</keyword>
<accession>A0A916Z2Z9</accession>